<reference evidence="3" key="1">
    <citation type="submission" date="2023-06" db="EMBL/GenBank/DDBJ databases">
        <authorList>
            <person name="Kurt Z."/>
        </authorList>
    </citation>
    <scope>NUCLEOTIDE SEQUENCE</scope>
</reference>
<sequence>MTEQHQNARNEEYDEYITLKYLGQIQGGNLEIGNWRDVDPEVTNLRFLEKFDIQTLRLYINNQVSIKLKNERIKRLIIKLLKEQDSYSNSKDEEKQQRLNVDDLDLENLEVLNLYRNSLENDQLINLAKFKKLHTLDVSFNKVDLTHIHSATSLTTLAMPGCGLYDIDQITYLINLEVLNVSDNQLLTTNSIGSLVNLKELDISYNDNIDISSLKDLVGLTILNLCQCRLTQLTALKSLINLQNLNLSSNYIINIIELQYLTNLTHLNLQNCNLVSICALRPLVNLQALNISENNIVYLGANLNQMTKLLQFNVQTNSISEFSSLELHPNFYKLKCFKITEQNRYLPKEELRKANKIRLIERPNIQLKEIQNLHQSNKTALNECKQKINAVLNCADHIQFTSSVAQLFEQLNQPVSQ</sequence>
<evidence type="ECO:0000256" key="1">
    <source>
        <dbReference type="ARBA" id="ARBA00022614"/>
    </source>
</evidence>
<keyword evidence="5" id="KW-1185">Reference proteome</keyword>
<name>A0AA86RV55_9EUKA</name>
<evidence type="ECO:0000313" key="5">
    <source>
        <dbReference type="Proteomes" id="UP001642409"/>
    </source>
</evidence>
<dbReference type="InterPro" id="IPR001611">
    <property type="entry name" value="Leu-rich_rpt"/>
</dbReference>
<dbReference type="EMBL" id="CATOUU010001185">
    <property type="protein sequence ID" value="CAI9978454.1"/>
    <property type="molecule type" value="Genomic_DNA"/>
</dbReference>
<dbReference type="PANTHER" id="PTHR46652">
    <property type="entry name" value="LEUCINE-RICH REPEAT AND IQ DOMAIN-CONTAINING PROTEIN 1-RELATED"/>
    <property type="match status" value="1"/>
</dbReference>
<dbReference type="InterPro" id="IPR050836">
    <property type="entry name" value="SDS22/Internalin_LRR"/>
</dbReference>
<dbReference type="EMBL" id="CAXDID020000045">
    <property type="protein sequence ID" value="CAL6002306.1"/>
    <property type="molecule type" value="Genomic_DNA"/>
</dbReference>
<keyword evidence="2" id="KW-0677">Repeat</keyword>
<dbReference type="PANTHER" id="PTHR46652:SF3">
    <property type="entry name" value="LEUCINE-RICH REPEAT-CONTAINING PROTEIN 9"/>
    <property type="match status" value="1"/>
</dbReference>
<evidence type="ECO:0000313" key="3">
    <source>
        <dbReference type="EMBL" id="CAI9978454.1"/>
    </source>
</evidence>
<dbReference type="Gene3D" id="3.80.10.10">
    <property type="entry name" value="Ribonuclease Inhibitor"/>
    <property type="match status" value="2"/>
</dbReference>
<reference evidence="4 5" key="2">
    <citation type="submission" date="2024-07" db="EMBL/GenBank/DDBJ databases">
        <authorList>
            <person name="Akdeniz Z."/>
        </authorList>
    </citation>
    <scope>NUCLEOTIDE SEQUENCE [LARGE SCALE GENOMIC DNA]</scope>
</reference>
<comment type="caution">
    <text evidence="3">The sequence shown here is derived from an EMBL/GenBank/DDBJ whole genome shotgun (WGS) entry which is preliminary data.</text>
</comment>
<proteinExistence type="predicted"/>
<evidence type="ECO:0000256" key="2">
    <source>
        <dbReference type="ARBA" id="ARBA00022737"/>
    </source>
</evidence>
<organism evidence="3">
    <name type="scientific">Hexamita inflata</name>
    <dbReference type="NCBI Taxonomy" id="28002"/>
    <lineage>
        <taxon>Eukaryota</taxon>
        <taxon>Metamonada</taxon>
        <taxon>Diplomonadida</taxon>
        <taxon>Hexamitidae</taxon>
        <taxon>Hexamitinae</taxon>
        <taxon>Hexamita</taxon>
    </lineage>
</organism>
<evidence type="ECO:0000313" key="4">
    <source>
        <dbReference type="EMBL" id="CAL6002306.1"/>
    </source>
</evidence>
<accession>A0AA86RV55</accession>
<dbReference type="AlphaFoldDB" id="A0AA86RV55"/>
<gene>
    <name evidence="4" type="ORF">HINF_LOCUS17856</name>
    <name evidence="3" type="ORF">HINF_LOCUS66099</name>
</gene>
<protein>
    <submittedName>
        <fullName evidence="3">Leucine-rich repeat domain-containing protein</fullName>
    </submittedName>
    <submittedName>
        <fullName evidence="4">Leucine-rich_repeat domain-containing protein</fullName>
    </submittedName>
</protein>
<dbReference type="InterPro" id="IPR032675">
    <property type="entry name" value="LRR_dom_sf"/>
</dbReference>
<dbReference type="PROSITE" id="PS51450">
    <property type="entry name" value="LRR"/>
    <property type="match status" value="3"/>
</dbReference>
<dbReference type="Proteomes" id="UP001642409">
    <property type="component" value="Unassembled WGS sequence"/>
</dbReference>
<dbReference type="SUPFAM" id="SSF52058">
    <property type="entry name" value="L domain-like"/>
    <property type="match status" value="1"/>
</dbReference>
<keyword evidence="1" id="KW-0433">Leucine-rich repeat</keyword>